<dbReference type="GO" id="GO:0016020">
    <property type="term" value="C:membrane"/>
    <property type="evidence" value="ECO:0007669"/>
    <property type="project" value="UniProtKB-SubCell"/>
</dbReference>
<dbReference type="InterPro" id="IPR018108">
    <property type="entry name" value="MCP_transmembrane"/>
</dbReference>
<dbReference type="Pfam" id="PF00153">
    <property type="entry name" value="Mito_carr"/>
    <property type="match status" value="1"/>
</dbReference>
<organism evidence="5 6">
    <name type="scientific">Ancylostoma duodenale</name>
    <dbReference type="NCBI Taxonomy" id="51022"/>
    <lineage>
        <taxon>Eukaryota</taxon>
        <taxon>Metazoa</taxon>
        <taxon>Ecdysozoa</taxon>
        <taxon>Nematoda</taxon>
        <taxon>Chromadorea</taxon>
        <taxon>Rhabditida</taxon>
        <taxon>Rhabditina</taxon>
        <taxon>Rhabditomorpha</taxon>
        <taxon>Strongyloidea</taxon>
        <taxon>Ancylostomatidae</taxon>
        <taxon>Ancylostomatinae</taxon>
        <taxon>Ancylostoma</taxon>
    </lineage>
</organism>
<dbReference type="Proteomes" id="UP000054047">
    <property type="component" value="Unassembled WGS sequence"/>
</dbReference>
<dbReference type="OrthoDB" id="18574at2759"/>
<dbReference type="Gene3D" id="1.50.40.10">
    <property type="entry name" value="Mitochondrial carrier domain"/>
    <property type="match status" value="1"/>
</dbReference>
<evidence type="ECO:0000313" key="5">
    <source>
        <dbReference type="EMBL" id="KIH61871.1"/>
    </source>
</evidence>
<name>A0A0C2GXN4_9BILA</name>
<evidence type="ECO:0000256" key="2">
    <source>
        <dbReference type="ARBA" id="ARBA00006375"/>
    </source>
</evidence>
<dbReference type="InterPro" id="IPR023395">
    <property type="entry name" value="MCP_dom_sf"/>
</dbReference>
<evidence type="ECO:0000313" key="6">
    <source>
        <dbReference type="Proteomes" id="UP000054047"/>
    </source>
</evidence>
<evidence type="ECO:0000256" key="3">
    <source>
        <dbReference type="ARBA" id="ARBA00022692"/>
    </source>
</evidence>
<keyword evidence="4" id="KW-0472">Membrane</keyword>
<keyword evidence="6" id="KW-1185">Reference proteome</keyword>
<dbReference type="AlphaFoldDB" id="A0A0C2GXN4"/>
<proteinExistence type="inferred from homology"/>
<protein>
    <submittedName>
        <fullName evidence="5">Uncharacterized protein</fullName>
    </submittedName>
</protein>
<accession>A0A0C2GXN4</accession>
<comment type="subcellular location">
    <subcellularLocation>
        <location evidence="1">Membrane</location>
        <topology evidence="1">Multi-pass membrane protein</topology>
    </subcellularLocation>
</comment>
<dbReference type="EMBL" id="KN729766">
    <property type="protein sequence ID" value="KIH61871.1"/>
    <property type="molecule type" value="Genomic_DNA"/>
</dbReference>
<keyword evidence="3" id="KW-0812">Transmembrane</keyword>
<dbReference type="SUPFAM" id="SSF103506">
    <property type="entry name" value="Mitochondrial carrier"/>
    <property type="match status" value="1"/>
</dbReference>
<comment type="similarity">
    <text evidence="2">Belongs to the mitochondrial carrier (TC 2.A.29) family.</text>
</comment>
<evidence type="ECO:0000256" key="4">
    <source>
        <dbReference type="ARBA" id="ARBA00023136"/>
    </source>
</evidence>
<sequence length="79" mass="8941">MVGYNPEPINGRELSSAEYSEAGLASGIATRMIIQPLDVLKIRFQLQEEPIRGRNSGKYKVPLIFLAVLRRLIQFCFNC</sequence>
<reference evidence="5 6" key="1">
    <citation type="submission" date="2013-12" db="EMBL/GenBank/DDBJ databases">
        <title>Draft genome of the parsitic nematode Ancylostoma duodenale.</title>
        <authorList>
            <person name="Mitreva M."/>
        </authorList>
    </citation>
    <scope>NUCLEOTIDE SEQUENCE [LARGE SCALE GENOMIC DNA]</scope>
    <source>
        <strain evidence="5 6">Zhejiang</strain>
    </source>
</reference>
<gene>
    <name evidence="5" type="ORF">ANCDUO_07852</name>
</gene>
<evidence type="ECO:0000256" key="1">
    <source>
        <dbReference type="ARBA" id="ARBA00004141"/>
    </source>
</evidence>